<evidence type="ECO:0000313" key="2">
    <source>
        <dbReference type="Proteomes" id="UP000066014"/>
    </source>
</evidence>
<dbReference type="EMBL" id="AP014569">
    <property type="protein sequence ID" value="BAO83343.1"/>
    <property type="molecule type" value="Genomic_DNA"/>
</dbReference>
<name>A0A060NV02_9BURK</name>
<reference evidence="1 2" key="1">
    <citation type="journal article" date="2014" name="Nat. Commun.">
        <title>Physiological and genomic features of highly alkaliphilic hydrogen-utilizing Betaproteobacteria from a continental serpentinizing site.</title>
        <authorList>
            <person name="Suzuki S."/>
            <person name="Kuenen J.G."/>
            <person name="Schipper K."/>
            <person name="van der Velde S."/>
            <person name="Ishii S."/>
            <person name="Wu A."/>
            <person name="Sorokin D.Y."/>
            <person name="Tenney A."/>
            <person name="Meng X.Y."/>
            <person name="Morrill P.L."/>
            <person name="Kamagata Y."/>
            <person name="Muyzer G."/>
            <person name="Nealson K.H."/>
        </authorList>
    </citation>
    <scope>NUCLEOTIDE SEQUENCE [LARGE SCALE GENOMIC DNA]</scope>
    <source>
        <strain evidence="1 2">B1</strain>
    </source>
</reference>
<accession>A0A060NV02</accession>
<dbReference type="HOGENOM" id="CLU_143452_1_1_4"/>
<dbReference type="Gene3D" id="3.40.50.1010">
    <property type="entry name" value="5'-nuclease"/>
    <property type="match status" value="1"/>
</dbReference>
<dbReference type="STRING" id="1458426.SMCB_1115"/>
<protein>
    <submittedName>
        <fullName evidence="1">Predicted nucleic acid-binding protein, contains PIN domain</fullName>
    </submittedName>
</protein>
<keyword evidence="2" id="KW-1185">Reference proteome</keyword>
<dbReference type="KEGG" id="cbab:SMCB_1115"/>
<sequence length="128" mass="14844">MVALFNQNERAHAHYRRLLHEQGRSLQLYTTWPCLTEAAYLLHGRDRSLMLAWVGHGGAQVYPLDCQHLPDMALLMQRYTEPGKTEMDLADASLYWVAVDGNVHTILTLDVRDFSRYRLPDGRGFELW</sequence>
<proteinExistence type="predicted"/>
<dbReference type="Proteomes" id="UP000066014">
    <property type="component" value="Chromosome"/>
</dbReference>
<dbReference type="SUPFAM" id="SSF88723">
    <property type="entry name" value="PIN domain-like"/>
    <property type="match status" value="1"/>
</dbReference>
<organism evidence="1 2">
    <name type="scientific">Serpentinimonas maccroryi</name>
    <dbReference type="NCBI Taxonomy" id="1458426"/>
    <lineage>
        <taxon>Bacteria</taxon>
        <taxon>Pseudomonadati</taxon>
        <taxon>Pseudomonadota</taxon>
        <taxon>Betaproteobacteria</taxon>
        <taxon>Burkholderiales</taxon>
        <taxon>Comamonadaceae</taxon>
        <taxon>Serpentinimonas</taxon>
    </lineage>
</organism>
<gene>
    <name evidence="1" type="ORF">SMCB_1115</name>
</gene>
<dbReference type="InterPro" id="IPR029060">
    <property type="entry name" value="PIN-like_dom_sf"/>
</dbReference>
<dbReference type="AlphaFoldDB" id="A0A060NV02"/>
<evidence type="ECO:0000313" key="1">
    <source>
        <dbReference type="EMBL" id="BAO83343.1"/>
    </source>
</evidence>